<evidence type="ECO:0000256" key="1">
    <source>
        <dbReference type="PROSITE-ProRule" id="PRU00339"/>
    </source>
</evidence>
<accession>A0AAW1SG92</accession>
<keyword evidence="3" id="KW-1185">Reference proteome</keyword>
<evidence type="ECO:0000313" key="2">
    <source>
        <dbReference type="EMBL" id="KAK9844852.1"/>
    </source>
</evidence>
<dbReference type="AlphaFoldDB" id="A0AAW1SG92"/>
<proteinExistence type="predicted"/>
<evidence type="ECO:0000313" key="3">
    <source>
        <dbReference type="Proteomes" id="UP001438707"/>
    </source>
</evidence>
<name>A0AAW1SG92_9CHLO</name>
<dbReference type="PROSITE" id="PS50005">
    <property type="entry name" value="TPR"/>
    <property type="match status" value="1"/>
</dbReference>
<protein>
    <recommendedName>
        <fullName evidence="4">Tetratricopeptide repeat protein</fullName>
    </recommendedName>
</protein>
<dbReference type="EMBL" id="JALJOS010000001">
    <property type="protein sequence ID" value="KAK9844852.1"/>
    <property type="molecule type" value="Genomic_DNA"/>
</dbReference>
<keyword evidence="1" id="KW-0802">TPR repeat</keyword>
<organism evidence="2 3">
    <name type="scientific">Apatococcus lobatus</name>
    <dbReference type="NCBI Taxonomy" id="904363"/>
    <lineage>
        <taxon>Eukaryota</taxon>
        <taxon>Viridiplantae</taxon>
        <taxon>Chlorophyta</taxon>
        <taxon>core chlorophytes</taxon>
        <taxon>Trebouxiophyceae</taxon>
        <taxon>Chlorellales</taxon>
        <taxon>Chlorellaceae</taxon>
        <taxon>Apatococcus</taxon>
    </lineage>
</organism>
<dbReference type="SUPFAM" id="SSF48452">
    <property type="entry name" value="TPR-like"/>
    <property type="match status" value="1"/>
</dbReference>
<dbReference type="Proteomes" id="UP001438707">
    <property type="component" value="Unassembled WGS sequence"/>
</dbReference>
<dbReference type="InterPro" id="IPR019734">
    <property type="entry name" value="TPR_rpt"/>
</dbReference>
<comment type="caution">
    <text evidence="2">The sequence shown here is derived from an EMBL/GenBank/DDBJ whole genome shotgun (WGS) entry which is preliminary data.</text>
</comment>
<evidence type="ECO:0008006" key="4">
    <source>
        <dbReference type="Google" id="ProtNLM"/>
    </source>
</evidence>
<dbReference type="Gene3D" id="1.25.40.10">
    <property type="entry name" value="Tetratricopeptide repeat domain"/>
    <property type="match status" value="1"/>
</dbReference>
<feature type="repeat" description="TPR" evidence="1">
    <location>
        <begin position="39"/>
        <end position="72"/>
    </location>
</feature>
<dbReference type="InterPro" id="IPR011990">
    <property type="entry name" value="TPR-like_helical_dom_sf"/>
</dbReference>
<reference evidence="2 3" key="1">
    <citation type="journal article" date="2024" name="Nat. Commun.">
        <title>Phylogenomics reveals the evolutionary origins of lichenization in chlorophyte algae.</title>
        <authorList>
            <person name="Puginier C."/>
            <person name="Libourel C."/>
            <person name="Otte J."/>
            <person name="Skaloud P."/>
            <person name="Haon M."/>
            <person name="Grisel S."/>
            <person name="Petersen M."/>
            <person name="Berrin J.G."/>
            <person name="Delaux P.M."/>
            <person name="Dal Grande F."/>
            <person name="Keller J."/>
        </authorList>
    </citation>
    <scope>NUCLEOTIDE SEQUENCE [LARGE SCALE GENOMIC DNA]</scope>
    <source>
        <strain evidence="2 3">SAG 2145</strain>
    </source>
</reference>
<sequence>MTDSPSGTLQKATAALQQGDHQTALDEALQAVKGDAKSVDAWMALGQAQTANHHHRGALAAFRKAIQLEQSPGPRMERLKQLEAEADEILQKTQFEKGG</sequence>
<gene>
    <name evidence="2" type="ORF">WJX74_007676</name>
</gene>